<evidence type="ECO:0000256" key="1">
    <source>
        <dbReference type="SAM" id="SignalP"/>
    </source>
</evidence>
<evidence type="ECO:0000313" key="3">
    <source>
        <dbReference type="Proteomes" id="UP001253595"/>
    </source>
</evidence>
<keyword evidence="1" id="KW-0732">Signal</keyword>
<comment type="caution">
    <text evidence="2">The sequence shown here is derived from an EMBL/GenBank/DDBJ whole genome shotgun (WGS) entry which is preliminary data.</text>
</comment>
<name>A0ABU1UYQ1_9GAMM</name>
<sequence length="194" mass="22144">MKNIIFILPVLLTLISFQSHALIITDVRKDAAIREGYDGFSTDMIALGYNPQTDIVNSVRLYVRVHEIIDDSDIDMPGSDTSEFVIFYTMLFGARMHVYPDVDNESFEFVRDYFPGEDTCVIWGMFECDYDPVKTGQFGIGIAASTDNLWLDEARWELDITRTAIDEPSAPILFLSAILSLISCRYWQRANTKK</sequence>
<keyword evidence="3" id="KW-1185">Reference proteome</keyword>
<reference evidence="2 3" key="1">
    <citation type="submission" date="2023-07" db="EMBL/GenBank/DDBJ databases">
        <title>Sorghum-associated microbial communities from plants grown in Nebraska, USA.</title>
        <authorList>
            <person name="Schachtman D."/>
        </authorList>
    </citation>
    <scope>NUCLEOTIDE SEQUENCE [LARGE SCALE GENOMIC DNA]</scope>
    <source>
        <strain evidence="2 3">BE190</strain>
    </source>
</reference>
<feature type="signal peptide" evidence="1">
    <location>
        <begin position="1"/>
        <end position="21"/>
    </location>
</feature>
<evidence type="ECO:0008006" key="4">
    <source>
        <dbReference type="Google" id="ProtNLM"/>
    </source>
</evidence>
<accession>A0ABU1UYQ1</accession>
<organism evidence="2 3">
    <name type="scientific">Cellvibrio fibrivorans</name>
    <dbReference type="NCBI Taxonomy" id="126350"/>
    <lineage>
        <taxon>Bacteria</taxon>
        <taxon>Pseudomonadati</taxon>
        <taxon>Pseudomonadota</taxon>
        <taxon>Gammaproteobacteria</taxon>
        <taxon>Cellvibrionales</taxon>
        <taxon>Cellvibrionaceae</taxon>
        <taxon>Cellvibrio</taxon>
    </lineage>
</organism>
<dbReference type="Proteomes" id="UP001253595">
    <property type="component" value="Unassembled WGS sequence"/>
</dbReference>
<dbReference type="RefSeq" id="WP_310072589.1">
    <property type="nucleotide sequence ID" value="NZ_JAVDVX010000004.1"/>
</dbReference>
<evidence type="ECO:0000313" key="2">
    <source>
        <dbReference type="EMBL" id="MDR7090334.1"/>
    </source>
</evidence>
<feature type="chain" id="PRO_5046904191" description="PEP-CTERM sorting domain-containing protein" evidence="1">
    <location>
        <begin position="22"/>
        <end position="194"/>
    </location>
</feature>
<gene>
    <name evidence="2" type="ORF">J2X05_002358</name>
</gene>
<protein>
    <recommendedName>
        <fullName evidence="4">PEP-CTERM sorting domain-containing protein</fullName>
    </recommendedName>
</protein>
<proteinExistence type="predicted"/>
<dbReference type="EMBL" id="JAVDVX010000004">
    <property type="protein sequence ID" value="MDR7090334.1"/>
    <property type="molecule type" value="Genomic_DNA"/>
</dbReference>